<sequence length="272" mass="30146">MSMARKTSASWLTTTVARCRSCFATCYLLHVSQYNSSIGGPLSSPWPFASHPPYGAGVCLSCHRIQCRDTLIPALEGYRHPADAQGRLLDYSLILDSPNILASKLQATRSGCLGLIFPLLFDFSVLYVLRNERRNFAFSTAYSSVGSHPPFSSPPDIAWSPFFLFFLDSFSFCLVDCHPPIRWLSIFFFSRRLAQGSLAGRPRPGLGLACLTPSPFLDLTDSFPATTPDVLDCLTCWTTTYCYRYTTVLLRPRSSSASSSSRANSFDITHTL</sequence>
<keyword evidence="2" id="KW-1185">Reference proteome</keyword>
<accession>A0A319E5Y3</accession>
<name>A0A319E5Y3_ASPSB</name>
<dbReference type="Proteomes" id="UP000248423">
    <property type="component" value="Unassembled WGS sequence"/>
</dbReference>
<evidence type="ECO:0000313" key="1">
    <source>
        <dbReference type="EMBL" id="PYI05381.1"/>
    </source>
</evidence>
<dbReference type="EMBL" id="KZ826358">
    <property type="protein sequence ID" value="PYI05381.1"/>
    <property type="molecule type" value="Genomic_DNA"/>
</dbReference>
<protein>
    <submittedName>
        <fullName evidence="1">Uncharacterized protein</fullName>
    </submittedName>
</protein>
<organism evidence="1 2">
    <name type="scientific">Aspergillus sclerotiicarbonarius (strain CBS 121057 / IBT 28362)</name>
    <dbReference type="NCBI Taxonomy" id="1448318"/>
    <lineage>
        <taxon>Eukaryota</taxon>
        <taxon>Fungi</taxon>
        <taxon>Dikarya</taxon>
        <taxon>Ascomycota</taxon>
        <taxon>Pezizomycotina</taxon>
        <taxon>Eurotiomycetes</taxon>
        <taxon>Eurotiomycetidae</taxon>
        <taxon>Eurotiales</taxon>
        <taxon>Aspergillaceae</taxon>
        <taxon>Aspergillus</taxon>
        <taxon>Aspergillus subgen. Circumdati</taxon>
    </lineage>
</organism>
<proteinExistence type="predicted"/>
<reference evidence="1 2" key="1">
    <citation type="submission" date="2018-02" db="EMBL/GenBank/DDBJ databases">
        <title>The genomes of Aspergillus section Nigri reveals drivers in fungal speciation.</title>
        <authorList>
            <consortium name="DOE Joint Genome Institute"/>
            <person name="Vesth T.C."/>
            <person name="Nybo J."/>
            <person name="Theobald S."/>
            <person name="Brandl J."/>
            <person name="Frisvad J.C."/>
            <person name="Nielsen K.F."/>
            <person name="Lyhne E.K."/>
            <person name="Kogle M.E."/>
            <person name="Kuo A."/>
            <person name="Riley R."/>
            <person name="Clum A."/>
            <person name="Nolan M."/>
            <person name="Lipzen A."/>
            <person name="Salamov A."/>
            <person name="Henrissat B."/>
            <person name="Wiebenga A."/>
            <person name="De vries R.P."/>
            <person name="Grigoriev I.V."/>
            <person name="Mortensen U.H."/>
            <person name="Andersen M.R."/>
            <person name="Baker S.E."/>
        </authorList>
    </citation>
    <scope>NUCLEOTIDE SEQUENCE [LARGE SCALE GENOMIC DNA]</scope>
    <source>
        <strain evidence="1 2">CBS 121057</strain>
    </source>
</reference>
<evidence type="ECO:0000313" key="2">
    <source>
        <dbReference type="Proteomes" id="UP000248423"/>
    </source>
</evidence>
<dbReference type="AlphaFoldDB" id="A0A319E5Y3"/>
<gene>
    <name evidence="1" type="ORF">BO78DRAFT_147266</name>
</gene>
<dbReference type="VEuPathDB" id="FungiDB:BO78DRAFT_147266"/>